<evidence type="ECO:0000256" key="4">
    <source>
        <dbReference type="ARBA" id="ARBA00023136"/>
    </source>
</evidence>
<dbReference type="Proteomes" id="UP001596087">
    <property type="component" value="Unassembled WGS sequence"/>
</dbReference>
<keyword evidence="4 5" id="KW-0472">Membrane</keyword>
<dbReference type="Gene3D" id="2.40.50.140">
    <property type="entry name" value="Nucleic acid-binding proteins"/>
    <property type="match status" value="1"/>
</dbReference>
<feature type="transmembrane region" description="Helical" evidence="5">
    <location>
        <begin position="12"/>
        <end position="40"/>
    </location>
</feature>
<dbReference type="InterPro" id="IPR002810">
    <property type="entry name" value="NfeD-like_C"/>
</dbReference>
<dbReference type="PANTHER" id="PTHR33507:SF3">
    <property type="entry name" value="INNER MEMBRANE PROTEIN YBBJ"/>
    <property type="match status" value="1"/>
</dbReference>
<reference evidence="8" key="1">
    <citation type="journal article" date="2019" name="Int. J. Syst. Evol. Microbiol.">
        <title>The Global Catalogue of Microorganisms (GCM) 10K type strain sequencing project: providing services to taxonomists for standard genome sequencing and annotation.</title>
        <authorList>
            <consortium name="The Broad Institute Genomics Platform"/>
            <consortium name="The Broad Institute Genome Sequencing Center for Infectious Disease"/>
            <person name="Wu L."/>
            <person name="Ma J."/>
        </authorList>
    </citation>
    <scope>NUCLEOTIDE SEQUENCE [LARGE SCALE GENOMIC DNA]</scope>
    <source>
        <strain evidence="8">DFY41</strain>
    </source>
</reference>
<evidence type="ECO:0000256" key="2">
    <source>
        <dbReference type="ARBA" id="ARBA00022692"/>
    </source>
</evidence>
<evidence type="ECO:0000256" key="1">
    <source>
        <dbReference type="ARBA" id="ARBA00004141"/>
    </source>
</evidence>
<sequence length="153" mass="16024">MDWLNDNGWSLWLGAAVLLGVAEMFSLDLILGMLAVGALAGLVTSLAGGAFVLSFLVAIITAVGMLALVRPGLVARLHTGPDLQLGHGKLVGQQGVVTETVTALAPGRIRLAGEIWTAQPYDENITIAPGETVEVFEIRGATAYVHPIPRLES</sequence>
<evidence type="ECO:0000259" key="6">
    <source>
        <dbReference type="Pfam" id="PF01957"/>
    </source>
</evidence>
<accession>A0ABW0BHW9</accession>
<comment type="subcellular location">
    <subcellularLocation>
        <location evidence="1">Membrane</location>
        <topology evidence="1">Multi-pass membrane protein</topology>
    </subcellularLocation>
</comment>
<evidence type="ECO:0000313" key="8">
    <source>
        <dbReference type="Proteomes" id="UP001596087"/>
    </source>
</evidence>
<keyword evidence="8" id="KW-1185">Reference proteome</keyword>
<comment type="caution">
    <text evidence="7">The sequence shown here is derived from an EMBL/GenBank/DDBJ whole genome shotgun (WGS) entry which is preliminary data.</text>
</comment>
<organism evidence="7 8">
    <name type="scientific">Nocardioides taihuensis</name>
    <dbReference type="NCBI Taxonomy" id="1835606"/>
    <lineage>
        <taxon>Bacteria</taxon>
        <taxon>Bacillati</taxon>
        <taxon>Actinomycetota</taxon>
        <taxon>Actinomycetes</taxon>
        <taxon>Propionibacteriales</taxon>
        <taxon>Nocardioidaceae</taxon>
        <taxon>Nocardioides</taxon>
    </lineage>
</organism>
<gene>
    <name evidence="7" type="ORF">ACFPGP_09595</name>
</gene>
<keyword evidence="3 5" id="KW-1133">Transmembrane helix</keyword>
<dbReference type="SUPFAM" id="SSF141322">
    <property type="entry name" value="NfeD domain-like"/>
    <property type="match status" value="1"/>
</dbReference>
<evidence type="ECO:0000313" key="7">
    <source>
        <dbReference type="EMBL" id="MFC5176924.1"/>
    </source>
</evidence>
<evidence type="ECO:0000256" key="3">
    <source>
        <dbReference type="ARBA" id="ARBA00022989"/>
    </source>
</evidence>
<evidence type="ECO:0000256" key="5">
    <source>
        <dbReference type="SAM" id="Phobius"/>
    </source>
</evidence>
<dbReference type="InterPro" id="IPR052165">
    <property type="entry name" value="Membrane_assoc_protease"/>
</dbReference>
<protein>
    <submittedName>
        <fullName evidence="7">NfeD family protein</fullName>
    </submittedName>
</protein>
<proteinExistence type="predicted"/>
<dbReference type="Pfam" id="PF01957">
    <property type="entry name" value="NfeD"/>
    <property type="match status" value="1"/>
</dbReference>
<keyword evidence="2 5" id="KW-0812">Transmembrane</keyword>
<name>A0ABW0BHW9_9ACTN</name>
<dbReference type="PANTHER" id="PTHR33507">
    <property type="entry name" value="INNER MEMBRANE PROTEIN YBBJ"/>
    <property type="match status" value="1"/>
</dbReference>
<dbReference type="EMBL" id="JBHSKD010000009">
    <property type="protein sequence ID" value="MFC5176924.1"/>
    <property type="molecule type" value="Genomic_DNA"/>
</dbReference>
<feature type="transmembrane region" description="Helical" evidence="5">
    <location>
        <begin position="46"/>
        <end position="69"/>
    </location>
</feature>
<dbReference type="RefSeq" id="WP_378589578.1">
    <property type="nucleotide sequence ID" value="NZ_JBHSKD010000009.1"/>
</dbReference>
<feature type="domain" description="NfeD-like C-terminal" evidence="6">
    <location>
        <begin position="89"/>
        <end position="147"/>
    </location>
</feature>
<dbReference type="InterPro" id="IPR012340">
    <property type="entry name" value="NA-bd_OB-fold"/>
</dbReference>